<comment type="similarity">
    <text evidence="5">Belongs to the FliW family.</text>
</comment>
<gene>
    <name evidence="5" type="primary">fliW</name>
    <name evidence="6" type="ORF">BBG48_007755</name>
    <name evidence="7" type="ORF">FL857_01690</name>
</gene>
<sequence length="141" mass="16592">MKISTRYHGEMDIEESNILTLDEGMLGFEDLKRYIIIVEEDIFLQYLQCIDENIAFAIMDPFFVKPDYSFEIPDNVMKKLGITSEQDIVIRTTVVIPDDIEKIRTNLQAPIIFNRANNKGMQIILGDEYPMRYEFYHREGE</sequence>
<organism evidence="6 8">
    <name type="scientific">Criibacterium bergeronii</name>
    <dbReference type="NCBI Taxonomy" id="1871336"/>
    <lineage>
        <taxon>Bacteria</taxon>
        <taxon>Bacillati</taxon>
        <taxon>Bacillota</taxon>
        <taxon>Clostridia</taxon>
        <taxon>Peptostreptococcales</taxon>
        <taxon>Filifactoraceae</taxon>
        <taxon>Criibacterium</taxon>
    </lineage>
</organism>
<keyword evidence="6" id="KW-0966">Cell projection</keyword>
<evidence type="ECO:0000313" key="8">
    <source>
        <dbReference type="Proteomes" id="UP000093352"/>
    </source>
</evidence>
<evidence type="ECO:0000256" key="3">
    <source>
        <dbReference type="ARBA" id="ARBA00022845"/>
    </source>
</evidence>
<dbReference type="InterPro" id="IPR003775">
    <property type="entry name" value="Flagellar_assembly_factor_FliW"/>
</dbReference>
<comment type="function">
    <text evidence="5">Acts as an anti-CsrA protein, binds CsrA and prevents it from repressing translation of its target genes, one of which is flagellin. Binds to flagellin and participates in the assembly of the flagellum.</text>
</comment>
<evidence type="ECO:0000313" key="6">
    <source>
        <dbReference type="EMBL" id="RDY20872.1"/>
    </source>
</evidence>
<dbReference type="HAMAP" id="MF_01185">
    <property type="entry name" value="FliW"/>
    <property type="match status" value="1"/>
</dbReference>
<reference evidence="6" key="2">
    <citation type="submission" date="2018-07" db="EMBL/GenBank/DDBJ databases">
        <authorList>
            <person name="Quirk P.G."/>
            <person name="Krulwich T.A."/>
        </authorList>
    </citation>
    <scope>NUCLEOTIDE SEQUENCE</scope>
    <source>
        <strain evidence="6">CCRI-22567</strain>
    </source>
</reference>
<dbReference type="GO" id="GO:0006417">
    <property type="term" value="P:regulation of translation"/>
    <property type="evidence" value="ECO:0007669"/>
    <property type="project" value="UniProtKB-KW"/>
</dbReference>
<comment type="subunit">
    <text evidence="5">Interacts with translational regulator CsrA and flagellin(s).</text>
</comment>
<evidence type="ECO:0000256" key="5">
    <source>
        <dbReference type="HAMAP-Rule" id="MF_01185"/>
    </source>
</evidence>
<keyword evidence="6" id="KW-0969">Cilium</keyword>
<dbReference type="Proteomes" id="UP000093352">
    <property type="component" value="Unassembled WGS sequence"/>
</dbReference>
<dbReference type="PANTHER" id="PTHR39190:SF1">
    <property type="entry name" value="FLAGELLAR ASSEMBLY FACTOR FLIW"/>
    <property type="match status" value="1"/>
</dbReference>
<dbReference type="InterPro" id="IPR024046">
    <property type="entry name" value="Flagellar_assmbl_FliW_dom_sf"/>
</dbReference>
<reference evidence="7 9" key="3">
    <citation type="submission" date="2019-07" db="EMBL/GenBank/DDBJ databases">
        <title>Criibacterium bergeronii gen. nov., sp. nov. isolated from human clinical samples.</title>
        <authorList>
            <person name="Maheux A.F."/>
            <person name="Boudreau D.K."/>
            <person name="Berube E."/>
            <person name="Brodeur S."/>
            <person name="Bernard K.A."/>
            <person name="Abed J.Y."/>
            <person name="Ducrey E."/>
            <person name="Guay E.F."/>
            <person name="Raymond F."/>
            <person name="Corbeil J."/>
            <person name="Domingo M.-C."/>
            <person name="Roy P.H."/>
            <person name="Boissinot M."/>
            <person name="Tocheva E.I."/>
            <person name="Omar R.F."/>
        </authorList>
    </citation>
    <scope>NUCLEOTIDE SEQUENCE [LARGE SCALE GENOMIC DNA]</scope>
    <source>
        <strain evidence="7 9">CCRI-24246</strain>
    </source>
</reference>
<dbReference type="Proteomes" id="UP000319424">
    <property type="component" value="Unassembled WGS sequence"/>
</dbReference>
<dbReference type="RefSeq" id="WP_068913861.1">
    <property type="nucleotide sequence ID" value="NZ_MBEW02000018.1"/>
</dbReference>
<comment type="subcellular location">
    <subcellularLocation>
        <location evidence="5">Cytoplasm</location>
    </subcellularLocation>
</comment>
<dbReference type="GO" id="GO:0005737">
    <property type="term" value="C:cytoplasm"/>
    <property type="evidence" value="ECO:0007669"/>
    <property type="project" value="UniProtKB-SubCell"/>
</dbReference>
<reference evidence="6 8" key="1">
    <citation type="journal article" date="2016" name="Genome Announc.">
        <title>Draft Genome Sequence of Criibacterium bergeronii gen. nov., sp. nov., Strain CCRI-22567T, Isolated from a Vaginal Sample from a Woman with Bacterial Vaginosis.</title>
        <authorList>
            <person name="Maheux A.F."/>
            <person name="Berube E."/>
            <person name="Boudreau D.K."/>
            <person name="Raymond F."/>
            <person name="Corbeil J."/>
            <person name="Roy P.H."/>
            <person name="Boissinot M."/>
            <person name="Omar R.F."/>
        </authorList>
    </citation>
    <scope>NUCLEOTIDE SEQUENCE [LARGE SCALE GENOMIC DNA]</scope>
    <source>
        <strain evidence="6 8">CCRI-22567</strain>
    </source>
</reference>
<dbReference type="EMBL" id="VJXW01000002">
    <property type="protein sequence ID" value="TRW28205.1"/>
    <property type="molecule type" value="Genomic_DNA"/>
</dbReference>
<keyword evidence="1 5" id="KW-0963">Cytoplasm</keyword>
<dbReference type="STRING" id="1871336.BBG48_04400"/>
<dbReference type="PANTHER" id="PTHR39190">
    <property type="entry name" value="FLAGELLAR ASSEMBLY FACTOR FLIW"/>
    <property type="match status" value="1"/>
</dbReference>
<evidence type="ECO:0000256" key="1">
    <source>
        <dbReference type="ARBA" id="ARBA00022490"/>
    </source>
</evidence>
<evidence type="ECO:0000313" key="7">
    <source>
        <dbReference type="EMBL" id="TRW28205.1"/>
    </source>
</evidence>
<dbReference type="OrthoDB" id="9801235at2"/>
<evidence type="ECO:0000256" key="4">
    <source>
        <dbReference type="ARBA" id="ARBA00023186"/>
    </source>
</evidence>
<dbReference type="SUPFAM" id="SSF141457">
    <property type="entry name" value="BH3618-like"/>
    <property type="match status" value="1"/>
</dbReference>
<dbReference type="AlphaFoldDB" id="A0A371IK52"/>
<accession>A0A371IK52</accession>
<proteinExistence type="inferred from homology"/>
<keyword evidence="6" id="KW-0282">Flagellum</keyword>
<dbReference type="EMBL" id="MBEW02000018">
    <property type="protein sequence ID" value="RDY20872.1"/>
    <property type="molecule type" value="Genomic_DNA"/>
</dbReference>
<evidence type="ECO:0000313" key="9">
    <source>
        <dbReference type="Proteomes" id="UP000319424"/>
    </source>
</evidence>
<keyword evidence="3 5" id="KW-0810">Translation regulation</keyword>
<keyword evidence="2 5" id="KW-1005">Bacterial flagellum biogenesis</keyword>
<keyword evidence="4 5" id="KW-0143">Chaperone</keyword>
<dbReference type="GO" id="GO:0044780">
    <property type="term" value="P:bacterial-type flagellum assembly"/>
    <property type="evidence" value="ECO:0007669"/>
    <property type="project" value="UniProtKB-UniRule"/>
</dbReference>
<protein>
    <recommendedName>
        <fullName evidence="5">Flagellar assembly factor FliW</fullName>
    </recommendedName>
</protein>
<name>A0A371IK52_9FIRM</name>
<dbReference type="Gene3D" id="2.30.290.10">
    <property type="entry name" value="BH3618-like"/>
    <property type="match status" value="1"/>
</dbReference>
<keyword evidence="8" id="KW-1185">Reference proteome</keyword>
<comment type="caution">
    <text evidence="6">The sequence shown here is derived from an EMBL/GenBank/DDBJ whole genome shotgun (WGS) entry which is preliminary data.</text>
</comment>
<dbReference type="Pfam" id="PF02623">
    <property type="entry name" value="FliW"/>
    <property type="match status" value="1"/>
</dbReference>
<evidence type="ECO:0000256" key="2">
    <source>
        <dbReference type="ARBA" id="ARBA00022795"/>
    </source>
</evidence>